<keyword evidence="3 7" id="KW-0378">Hydrolase</keyword>
<proteinExistence type="inferred from homology"/>
<dbReference type="Gene3D" id="2.115.10.20">
    <property type="entry name" value="Glycosyl hydrolase domain, family 43"/>
    <property type="match status" value="1"/>
</dbReference>
<sequence length="311" mass="33614">MAPAAHAAASYPAPRIGSKITDKNVADPSLLAGKHGGYYYLYATGPGGIAVYRSGSPGRGYAYDRTISFRGYSLEWAPHVVYNSHRYVLFFTAKSTNNSARNNTEHYVYVAASTAPDRGFTAYSALKCDADIRQGWEAIDPTTYYSAAARTSYLAWRRGHVVGFPGGQYQIMAEAITYHSSGKPVTLTARKGPFPLTPIQNTVIEAPSLIYQKNRLWLFVSRGAFNTATGKNAYYTQVWQGAKLGLLANPRPVMTSGAKYGYGPGAAEVTTTNGTHYIAYEYITSGSGTKNVVRHIDIATVSWATGGPVVG</sequence>
<dbReference type="PANTHER" id="PTHR43301:SF3">
    <property type="entry name" value="ARABINAN ENDO-1,5-ALPHA-L-ARABINOSIDASE A-RELATED"/>
    <property type="match status" value="1"/>
</dbReference>
<gene>
    <name evidence="8" type="ORF">HNR15_002844</name>
</gene>
<comment type="similarity">
    <text evidence="2 7">Belongs to the glycosyl hydrolase 43 family.</text>
</comment>
<reference evidence="8 9" key="1">
    <citation type="submission" date="2020-07" db="EMBL/GenBank/DDBJ databases">
        <title>Sequencing the genomes of 1000 actinobacteria strains.</title>
        <authorList>
            <person name="Klenk H.-P."/>
        </authorList>
    </citation>
    <scope>NUCLEOTIDE SEQUENCE [LARGE SCALE GENOMIC DNA]</scope>
    <source>
        <strain evidence="8 9">DSM 29531</strain>
    </source>
</reference>
<dbReference type="InterPro" id="IPR006710">
    <property type="entry name" value="Glyco_hydro_43"/>
</dbReference>
<comment type="caution">
    <text evidence="8">The sequence shown here is derived from an EMBL/GenBank/DDBJ whole genome shotgun (WGS) entry which is preliminary data.</text>
</comment>
<evidence type="ECO:0000256" key="6">
    <source>
        <dbReference type="PIRSR" id="PIRSR606710-2"/>
    </source>
</evidence>
<dbReference type="SUPFAM" id="SSF75005">
    <property type="entry name" value="Arabinanase/levansucrase/invertase"/>
    <property type="match status" value="1"/>
</dbReference>
<keyword evidence="4 7" id="KW-0326">Glycosidase</keyword>
<evidence type="ECO:0000256" key="3">
    <source>
        <dbReference type="ARBA" id="ARBA00022801"/>
    </source>
</evidence>
<evidence type="ECO:0000256" key="7">
    <source>
        <dbReference type="RuleBase" id="RU361187"/>
    </source>
</evidence>
<feature type="active site" description="Proton acceptor" evidence="5">
    <location>
        <position position="27"/>
    </location>
</feature>
<evidence type="ECO:0000256" key="4">
    <source>
        <dbReference type="ARBA" id="ARBA00023295"/>
    </source>
</evidence>
<accession>A0A853DMA9</accession>
<keyword evidence="9" id="KW-1185">Reference proteome</keyword>
<evidence type="ECO:0000313" key="8">
    <source>
        <dbReference type="EMBL" id="NYJ75881.1"/>
    </source>
</evidence>
<dbReference type="InterPro" id="IPR023296">
    <property type="entry name" value="Glyco_hydro_beta-prop_sf"/>
</dbReference>
<dbReference type="PANTHER" id="PTHR43301">
    <property type="entry name" value="ARABINAN ENDO-1,5-ALPHA-L-ARABINOSIDASE"/>
    <property type="match status" value="1"/>
</dbReference>
<evidence type="ECO:0000256" key="5">
    <source>
        <dbReference type="PIRSR" id="PIRSR606710-1"/>
    </source>
</evidence>
<dbReference type="GO" id="GO:0005975">
    <property type="term" value="P:carbohydrate metabolic process"/>
    <property type="evidence" value="ECO:0007669"/>
    <property type="project" value="InterPro"/>
</dbReference>
<dbReference type="EMBL" id="JACCFW010000001">
    <property type="protein sequence ID" value="NYJ75881.1"/>
    <property type="molecule type" value="Genomic_DNA"/>
</dbReference>
<evidence type="ECO:0000256" key="2">
    <source>
        <dbReference type="ARBA" id="ARBA00009865"/>
    </source>
</evidence>
<protein>
    <submittedName>
        <fullName evidence="8">GH43 family beta-xylosidase</fullName>
    </submittedName>
</protein>
<dbReference type="RefSeq" id="WP_179482875.1">
    <property type="nucleotide sequence ID" value="NZ_JACCFW010000001.1"/>
</dbReference>
<dbReference type="Pfam" id="PF04616">
    <property type="entry name" value="Glyco_hydro_43"/>
    <property type="match status" value="1"/>
</dbReference>
<dbReference type="Proteomes" id="UP000571817">
    <property type="component" value="Unassembled WGS sequence"/>
</dbReference>
<dbReference type="AlphaFoldDB" id="A0A853DMA9"/>
<comment type="pathway">
    <text evidence="1">Glycan metabolism; L-arabinan degradation.</text>
</comment>
<name>A0A853DMA9_9MICO</name>
<evidence type="ECO:0000313" key="9">
    <source>
        <dbReference type="Proteomes" id="UP000571817"/>
    </source>
</evidence>
<evidence type="ECO:0000256" key="1">
    <source>
        <dbReference type="ARBA" id="ARBA00004834"/>
    </source>
</evidence>
<feature type="active site" description="Proton donor" evidence="5">
    <location>
        <position position="205"/>
    </location>
</feature>
<dbReference type="InterPro" id="IPR050727">
    <property type="entry name" value="GH43_arabinanases"/>
</dbReference>
<organism evidence="8 9">
    <name type="scientific">Allobranchiibius huperziae</name>
    <dbReference type="NCBI Taxonomy" id="1874116"/>
    <lineage>
        <taxon>Bacteria</taxon>
        <taxon>Bacillati</taxon>
        <taxon>Actinomycetota</taxon>
        <taxon>Actinomycetes</taxon>
        <taxon>Micrococcales</taxon>
        <taxon>Dermacoccaceae</taxon>
        <taxon>Allobranchiibius</taxon>
    </lineage>
</organism>
<dbReference type="GO" id="GO:0004553">
    <property type="term" value="F:hydrolase activity, hydrolyzing O-glycosyl compounds"/>
    <property type="evidence" value="ECO:0007669"/>
    <property type="project" value="InterPro"/>
</dbReference>
<feature type="site" description="Important for catalytic activity, responsible for pKa modulation of the active site Glu and correct orientation of both the proton donor and substrate" evidence="6">
    <location>
        <position position="140"/>
    </location>
</feature>